<dbReference type="InterPro" id="IPR036866">
    <property type="entry name" value="RibonucZ/Hydroxyglut_hydro"/>
</dbReference>
<sequence length="1001" mass="113625">MWKLSSYVPRRVSKKQVPRKTSNKIQYSCESSKDEGSELRFEYDSSLQSYGDKELSLASSEVPSKVSAAVQDVEEMNSNIARVTSQFESLNKTVQDHFIKVDTVMSQMQEYMDKIEQLERSKSYLQCIKTFEDISSALELALSEKDDVRSVELFVSLSRLHEQLKEEFEEVLKLIKWPFVSSNNVLSTPSAESLQRLQLLSEYLLQLQLPDSLTIRPEVTSAFLMDFAPPTLPMTLLLRPLKKRFLFHFYGTKQTNRPDKPEWFFTQVLTWIRDHEKFVAQWIQPVLNKLGMHHISAKEKTASGHSNRDFNSDRPVIGSPVYCKSDALRHLTTKLSELMRGLLQVVVEKLHSEIPHLQYDDALFSHMVDETLGFDRELRESFGYPLTQPSVIGVLTQAQVFVKWIHMEKKLFADASEKMDSMLSSETAWLPLGSSELDEMRVSECGETFLTLLLTMTERYTSLPQPGHRLQFLELQLELLDDFRVRLLQLLHEETSDPLSSRLPAILNTIHYLTSVLQEWGGLTHFLHLQYYKSQFEKVDTLSHGDGVPPPSGAPNLEGLQGTVFDDILDLLLRMKTDLLGQLCETVQLDVIARSREYRKDRWYAMPSPKDLVNPSVTPSACPMLQVLAAKLHQLQELLSVPLFSEAWRQMAEHLCQFIYEEVILQNCFNEGGAMQLQYDMTRNLFPLFGQFTHKPDAHFTLVKEACVLLNLPRGSALLLRDTLRLCLTYDTNEDVKEADVLADVGIHRLIADKALAIIDEVTKEAAIVDPVAPETVVSAVKSEGVKLTTVLTTHHHWSVPHLDHAGGNESLVKQVSGLQVCGGDDRIRALTRKVSHGDQLKVGQLSVRCLFTPCHTSGHICYFVESAGHAPAVFTGDTLFIAGCGRFFEGTPDQMYKALVETLSELPDETRVFCGHEYTVQNLKFAQHVEPNNQDIKDKMSWAQMKRAKTEPTVPSTIGQEKKINPFVRVLEPQVQNHAGQSDPIATMGFIRREKDNFKG</sequence>
<organism evidence="10">
    <name type="scientific">Timema bartmani</name>
    <dbReference type="NCBI Taxonomy" id="61472"/>
    <lineage>
        <taxon>Eukaryota</taxon>
        <taxon>Metazoa</taxon>
        <taxon>Ecdysozoa</taxon>
        <taxon>Arthropoda</taxon>
        <taxon>Hexapoda</taxon>
        <taxon>Insecta</taxon>
        <taxon>Pterygota</taxon>
        <taxon>Neoptera</taxon>
        <taxon>Polyneoptera</taxon>
        <taxon>Phasmatodea</taxon>
        <taxon>Timematodea</taxon>
        <taxon>Timematoidea</taxon>
        <taxon>Timematidae</taxon>
        <taxon>Timema</taxon>
    </lineage>
</organism>
<accession>A0A7R9EVK3</accession>
<dbReference type="EMBL" id="OD565233">
    <property type="protein sequence ID" value="CAD7441179.1"/>
    <property type="molecule type" value="Genomic_DNA"/>
</dbReference>
<evidence type="ECO:0000256" key="8">
    <source>
        <dbReference type="SAM" id="MobiDB-lite"/>
    </source>
</evidence>
<dbReference type="Gene3D" id="3.60.15.10">
    <property type="entry name" value="Ribonuclease Z/Hydroxyacylglutathione hydrolase-like"/>
    <property type="match status" value="1"/>
</dbReference>
<dbReference type="InterPro" id="IPR035680">
    <property type="entry name" value="Clx_II_MBL"/>
</dbReference>
<dbReference type="GO" id="GO:0070939">
    <property type="term" value="C:Dsl1/NZR complex"/>
    <property type="evidence" value="ECO:0007669"/>
    <property type="project" value="InterPro"/>
</dbReference>
<dbReference type="Pfam" id="PF16123">
    <property type="entry name" value="HAGH_C"/>
    <property type="match status" value="1"/>
</dbReference>
<dbReference type="InterPro" id="IPR007528">
    <property type="entry name" value="RINT1_Tip20"/>
</dbReference>
<dbReference type="GO" id="GO:0006888">
    <property type="term" value="P:endoplasmic reticulum to Golgi vesicle-mediated transport"/>
    <property type="evidence" value="ECO:0007669"/>
    <property type="project" value="InterPro"/>
</dbReference>
<dbReference type="PANTHER" id="PTHR13520:SF0">
    <property type="entry name" value="RAD50-INTERACTING PROTEIN 1"/>
    <property type="match status" value="1"/>
</dbReference>
<dbReference type="GO" id="GO:0060628">
    <property type="term" value="P:regulation of ER to Golgi vesicle-mediated transport"/>
    <property type="evidence" value="ECO:0007669"/>
    <property type="project" value="TreeGrafter"/>
</dbReference>
<dbReference type="FunFam" id="1.20.58.670:FF:000003">
    <property type="entry name" value="RAD50-interacting protein 1"/>
    <property type="match status" value="1"/>
</dbReference>
<dbReference type="CDD" id="cd07723">
    <property type="entry name" value="hydroxyacylglutathione_hydrolase_MBL-fold"/>
    <property type="match status" value="1"/>
</dbReference>
<dbReference type="InterPro" id="IPR001279">
    <property type="entry name" value="Metallo-B-lactamas"/>
</dbReference>
<comment type="similarity">
    <text evidence="2">Belongs to the metallo-beta-lactamase superfamily. Glyoxalase II family.</text>
</comment>
<dbReference type="NCBIfam" id="TIGR03413">
    <property type="entry name" value="GSH_gloB"/>
    <property type="match status" value="1"/>
</dbReference>
<feature type="region of interest" description="Disordered" evidence="8">
    <location>
        <begin position="13"/>
        <end position="35"/>
    </location>
</feature>
<dbReference type="GO" id="GO:0004416">
    <property type="term" value="F:hydroxyacylglutathione hydrolase activity"/>
    <property type="evidence" value="ECO:0007669"/>
    <property type="project" value="InterPro"/>
</dbReference>
<dbReference type="GO" id="GO:0031123">
    <property type="term" value="P:RNA 3'-end processing"/>
    <property type="evidence" value="ECO:0007669"/>
    <property type="project" value="UniProtKB-ARBA"/>
</dbReference>
<feature type="domain" description="Metallo-beta-lactamase" evidence="9">
    <location>
        <begin position="753"/>
        <end position="917"/>
    </location>
</feature>
<dbReference type="PANTHER" id="PTHR13520">
    <property type="entry name" value="RAD50-INTERACTING PROTEIN 1 RINT-1"/>
    <property type="match status" value="1"/>
</dbReference>
<evidence type="ECO:0000259" key="9">
    <source>
        <dbReference type="SMART" id="SM00849"/>
    </source>
</evidence>
<dbReference type="GO" id="GO:0046872">
    <property type="term" value="F:metal ion binding"/>
    <property type="evidence" value="ECO:0007669"/>
    <property type="project" value="UniProtKB-KW"/>
</dbReference>
<gene>
    <name evidence="10" type="ORF">TBIB3V08_LOCUS3653</name>
</gene>
<dbReference type="Gene3D" id="1.20.58.670">
    <property type="entry name" value="Dsl1p vesicle tethering complex, Tip20p subunit, domain D"/>
    <property type="match status" value="1"/>
</dbReference>
<feature type="coiled-coil region" evidence="7">
    <location>
        <begin position="73"/>
        <end position="121"/>
    </location>
</feature>
<feature type="compositionally biased region" description="Basic residues" evidence="8">
    <location>
        <begin position="13"/>
        <end position="22"/>
    </location>
</feature>
<comment type="cofactor">
    <cofactor evidence="1">
        <name>Zn(2+)</name>
        <dbReference type="ChEBI" id="CHEBI:29105"/>
    </cofactor>
</comment>
<dbReference type="PROSITE" id="PS51386">
    <property type="entry name" value="RINT1_TIP20"/>
    <property type="match status" value="1"/>
</dbReference>
<evidence type="ECO:0000313" key="10">
    <source>
        <dbReference type="EMBL" id="CAD7441179.1"/>
    </source>
</evidence>
<dbReference type="AlphaFoldDB" id="A0A7R9EVK3"/>
<dbReference type="HAMAP" id="MF_01374">
    <property type="entry name" value="Glyoxalase_2"/>
    <property type="match status" value="1"/>
</dbReference>
<evidence type="ECO:0000256" key="2">
    <source>
        <dbReference type="ARBA" id="ARBA00006759"/>
    </source>
</evidence>
<evidence type="ECO:0000256" key="7">
    <source>
        <dbReference type="SAM" id="Coils"/>
    </source>
</evidence>
<dbReference type="InterPro" id="IPR017782">
    <property type="entry name" value="Hydroxyacylglutathione_Hdrlase"/>
</dbReference>
<keyword evidence="4" id="KW-0378">Hydrolase</keyword>
<dbReference type="FunFam" id="3.60.15.10:FF:000019">
    <property type="entry name" value="Hydroxyacylglutathione hydrolase, mitochondrial"/>
    <property type="match status" value="1"/>
</dbReference>
<dbReference type="GO" id="GO:0006890">
    <property type="term" value="P:retrograde vesicle-mediated transport, Golgi to endoplasmic reticulum"/>
    <property type="evidence" value="ECO:0007669"/>
    <property type="project" value="InterPro"/>
</dbReference>
<dbReference type="InterPro" id="IPR042044">
    <property type="entry name" value="EXOC6PINT-1/Sec15/Tip20_C_dom2"/>
</dbReference>
<evidence type="ECO:0000256" key="3">
    <source>
        <dbReference type="ARBA" id="ARBA00022723"/>
    </source>
</evidence>
<evidence type="ECO:0000256" key="1">
    <source>
        <dbReference type="ARBA" id="ARBA00001947"/>
    </source>
</evidence>
<evidence type="ECO:0000256" key="4">
    <source>
        <dbReference type="ARBA" id="ARBA00022801"/>
    </source>
</evidence>
<evidence type="ECO:0000256" key="6">
    <source>
        <dbReference type="ARBA" id="ARBA00061158"/>
    </source>
</evidence>
<protein>
    <recommendedName>
        <fullName evidence="9">Metallo-beta-lactamase domain-containing protein</fullName>
    </recommendedName>
</protein>
<keyword evidence="7" id="KW-0175">Coiled coil</keyword>
<evidence type="ECO:0000256" key="5">
    <source>
        <dbReference type="ARBA" id="ARBA00022833"/>
    </source>
</evidence>
<dbReference type="Pfam" id="PF00753">
    <property type="entry name" value="Lactamase_B"/>
    <property type="match status" value="1"/>
</dbReference>
<dbReference type="Pfam" id="PF04437">
    <property type="entry name" value="RINT1_TIP1"/>
    <property type="match status" value="1"/>
</dbReference>
<dbReference type="GO" id="GO:0019243">
    <property type="term" value="P:methylglyoxal catabolic process to D-lactate via S-lactoyl-glutathione"/>
    <property type="evidence" value="ECO:0007669"/>
    <property type="project" value="InterPro"/>
</dbReference>
<comment type="similarity">
    <text evidence="6">Belongs to the RINT1 family.</text>
</comment>
<reference evidence="10" key="1">
    <citation type="submission" date="2020-11" db="EMBL/GenBank/DDBJ databases">
        <authorList>
            <person name="Tran Van P."/>
        </authorList>
    </citation>
    <scope>NUCLEOTIDE SEQUENCE</scope>
</reference>
<keyword evidence="5" id="KW-0862">Zinc</keyword>
<dbReference type="SUPFAM" id="SSF56281">
    <property type="entry name" value="Metallo-hydrolase/oxidoreductase"/>
    <property type="match status" value="1"/>
</dbReference>
<dbReference type="InterPro" id="IPR032282">
    <property type="entry name" value="HAGH_C"/>
</dbReference>
<keyword evidence="3" id="KW-0479">Metal-binding</keyword>
<name>A0A7R9EVK3_9NEOP</name>
<proteinExistence type="inferred from homology"/>
<dbReference type="SMART" id="SM00849">
    <property type="entry name" value="Lactamase_B"/>
    <property type="match status" value="1"/>
</dbReference>